<sequence>MGRGRRATGAVVYHGAVPRLWGILAVSWRQRVVPDVLRGHVNSGYFPFSVGDAALGALGGGRRPRPGDHGAVLVRVRRHGRAHDRGVAALQPRIAGRWCRQLNSGS</sequence>
<gene>
    <name evidence="1" type="ORF">GCM10023320_24420</name>
</gene>
<reference evidence="2" key="1">
    <citation type="journal article" date="2019" name="Int. J. Syst. Evol. Microbiol.">
        <title>The Global Catalogue of Microorganisms (GCM) 10K type strain sequencing project: providing services to taxonomists for standard genome sequencing and annotation.</title>
        <authorList>
            <consortium name="The Broad Institute Genomics Platform"/>
            <consortium name="The Broad Institute Genome Sequencing Center for Infectious Disease"/>
            <person name="Wu L."/>
            <person name="Ma J."/>
        </authorList>
    </citation>
    <scope>NUCLEOTIDE SEQUENCE [LARGE SCALE GENOMIC DNA]</scope>
    <source>
        <strain evidence="2">JCM 18302</strain>
    </source>
</reference>
<proteinExistence type="predicted"/>
<dbReference type="Proteomes" id="UP001500804">
    <property type="component" value="Unassembled WGS sequence"/>
</dbReference>
<evidence type="ECO:0000313" key="1">
    <source>
        <dbReference type="EMBL" id="GAA5119151.1"/>
    </source>
</evidence>
<protein>
    <submittedName>
        <fullName evidence="1">Uncharacterized protein</fullName>
    </submittedName>
</protein>
<keyword evidence="2" id="KW-1185">Reference proteome</keyword>
<comment type="caution">
    <text evidence="1">The sequence shown here is derived from an EMBL/GenBank/DDBJ whole genome shotgun (WGS) entry which is preliminary data.</text>
</comment>
<organism evidence="1 2">
    <name type="scientific">Pseudonocardia adelaidensis</name>
    <dbReference type="NCBI Taxonomy" id="648754"/>
    <lineage>
        <taxon>Bacteria</taxon>
        <taxon>Bacillati</taxon>
        <taxon>Actinomycetota</taxon>
        <taxon>Actinomycetes</taxon>
        <taxon>Pseudonocardiales</taxon>
        <taxon>Pseudonocardiaceae</taxon>
        <taxon>Pseudonocardia</taxon>
    </lineage>
</organism>
<dbReference type="EMBL" id="BAABJO010000008">
    <property type="protein sequence ID" value="GAA5119151.1"/>
    <property type="molecule type" value="Genomic_DNA"/>
</dbReference>
<accession>A0ABP9NIQ5</accession>
<evidence type="ECO:0000313" key="2">
    <source>
        <dbReference type="Proteomes" id="UP001500804"/>
    </source>
</evidence>
<name>A0ABP9NIQ5_9PSEU</name>